<comment type="caution">
    <text evidence="1">The sequence shown here is derived from an EMBL/GenBank/DDBJ whole genome shotgun (WGS) entry which is preliminary data.</text>
</comment>
<evidence type="ECO:0000313" key="1">
    <source>
        <dbReference type="EMBL" id="MPN49991.1"/>
    </source>
</evidence>
<name>A0A645IF94_9ZZZZ</name>
<organism evidence="1">
    <name type="scientific">bioreactor metagenome</name>
    <dbReference type="NCBI Taxonomy" id="1076179"/>
    <lineage>
        <taxon>unclassified sequences</taxon>
        <taxon>metagenomes</taxon>
        <taxon>ecological metagenomes</taxon>
    </lineage>
</organism>
<gene>
    <name evidence="1" type="ORF">SDC9_197616</name>
</gene>
<sequence length="84" mass="10109">MQQRKHRQRNPDFARRGQFFDAQGMEVVDEKPAEFQPLLLGAAQFVERVQQFMFRPVEIPGRVDRFQLRHKKNLNLQIINFKLK</sequence>
<reference evidence="1" key="1">
    <citation type="submission" date="2019-08" db="EMBL/GenBank/DDBJ databases">
        <authorList>
            <person name="Kucharzyk K."/>
            <person name="Murdoch R.W."/>
            <person name="Higgins S."/>
            <person name="Loffler F."/>
        </authorList>
    </citation>
    <scope>NUCLEOTIDE SEQUENCE</scope>
</reference>
<protein>
    <submittedName>
        <fullName evidence="1">Uncharacterized protein</fullName>
    </submittedName>
</protein>
<proteinExistence type="predicted"/>
<dbReference type="AlphaFoldDB" id="A0A645IF94"/>
<dbReference type="EMBL" id="VSSQ01113742">
    <property type="protein sequence ID" value="MPN49991.1"/>
    <property type="molecule type" value="Genomic_DNA"/>
</dbReference>
<accession>A0A645IF94</accession>